<evidence type="ECO:0000313" key="7">
    <source>
        <dbReference type="EMBL" id="CAD9715311.1"/>
    </source>
</evidence>
<dbReference type="Pfam" id="PF03124">
    <property type="entry name" value="EXS"/>
    <property type="match status" value="1"/>
</dbReference>
<dbReference type="EMBL" id="HBHL01006490">
    <property type="protein sequence ID" value="CAD9715311.1"/>
    <property type="molecule type" value="Transcribed_RNA"/>
</dbReference>
<protein>
    <recommendedName>
        <fullName evidence="6">EXS domain-containing protein</fullName>
    </recommendedName>
</protein>
<evidence type="ECO:0000256" key="1">
    <source>
        <dbReference type="ARBA" id="ARBA00004141"/>
    </source>
</evidence>
<comment type="subcellular location">
    <subcellularLocation>
        <location evidence="1">Membrane</location>
        <topology evidence="1">Multi-pass membrane protein</topology>
    </subcellularLocation>
</comment>
<keyword evidence="2 5" id="KW-0812">Transmembrane</keyword>
<keyword evidence="4 5" id="KW-0472">Membrane</keyword>
<feature type="transmembrane region" description="Helical" evidence="5">
    <location>
        <begin position="302"/>
        <end position="321"/>
    </location>
</feature>
<sequence>MMLREGSYGSLLDSKEARRELYKQPHELTPGWKMKPQTLRLVVVSEAFTFLVTLLCLWYMPRDDEYVVIFRVFYFPLLPLVAMLWLWGVNVQVWTQFRMNYLKVFEVDDRVVLPCHDDVFKMAHFSSLIILGSSSFFLFCTLFEFEILAVRQAEALFFTLVILMIFPGNRVFGKQRRFFVSTLWRIALPFWEVSFADFLLADVVTSLARPLADTAVVGCRIASNYTGLGKSELSELCNARSWMYAVALALPYLWRLIQCVKIYVSKGEKAQLANALKYFTAFPVIYFSNLKFRTSRENWLGFYKPIWIACAIVNSGFSFYWDIARDWEFQLFNVGSNTILRNDLVYSDKRGYKLAIVLNFLLRISWTCKLSAQLRHMYGLSLLLSLLEVFRRFQWMFIRIEVALLKDLKKAYPEQRV</sequence>
<evidence type="ECO:0000256" key="2">
    <source>
        <dbReference type="ARBA" id="ARBA00022692"/>
    </source>
</evidence>
<feature type="transmembrane region" description="Helical" evidence="5">
    <location>
        <begin position="41"/>
        <end position="60"/>
    </location>
</feature>
<feature type="transmembrane region" description="Helical" evidence="5">
    <location>
        <begin position="155"/>
        <end position="172"/>
    </location>
</feature>
<feature type="transmembrane region" description="Helical" evidence="5">
    <location>
        <begin position="66"/>
        <end position="89"/>
    </location>
</feature>
<dbReference type="PROSITE" id="PS51380">
    <property type="entry name" value="EXS"/>
    <property type="match status" value="1"/>
</dbReference>
<name>A0A7S2T226_9CHLO</name>
<proteinExistence type="predicted"/>
<gene>
    <name evidence="7" type="ORF">CPRI1469_LOCUS4165</name>
</gene>
<feature type="transmembrane region" description="Helical" evidence="5">
    <location>
        <begin position="128"/>
        <end position="149"/>
    </location>
</feature>
<dbReference type="GO" id="GO:0016020">
    <property type="term" value="C:membrane"/>
    <property type="evidence" value="ECO:0007669"/>
    <property type="project" value="UniProtKB-SubCell"/>
</dbReference>
<evidence type="ECO:0000259" key="6">
    <source>
        <dbReference type="PROSITE" id="PS51380"/>
    </source>
</evidence>
<dbReference type="InterPro" id="IPR004342">
    <property type="entry name" value="EXS_C"/>
</dbReference>
<dbReference type="PANTHER" id="PTHR10783">
    <property type="entry name" value="XENOTROPIC AND POLYTROPIC RETROVIRUS RECEPTOR 1-RELATED"/>
    <property type="match status" value="1"/>
</dbReference>
<dbReference type="AlphaFoldDB" id="A0A7S2T226"/>
<dbReference type="GO" id="GO:0005737">
    <property type="term" value="C:cytoplasm"/>
    <property type="evidence" value="ECO:0007669"/>
    <property type="project" value="TreeGrafter"/>
</dbReference>
<evidence type="ECO:0000256" key="5">
    <source>
        <dbReference type="SAM" id="Phobius"/>
    </source>
</evidence>
<reference evidence="7" key="1">
    <citation type="submission" date="2021-01" db="EMBL/GenBank/DDBJ databases">
        <authorList>
            <person name="Corre E."/>
            <person name="Pelletier E."/>
            <person name="Niang G."/>
            <person name="Scheremetjew M."/>
            <person name="Finn R."/>
            <person name="Kale V."/>
            <person name="Holt S."/>
            <person name="Cochrane G."/>
            <person name="Meng A."/>
            <person name="Brown T."/>
            <person name="Cohen L."/>
        </authorList>
    </citation>
    <scope>NUCLEOTIDE SEQUENCE</scope>
    <source>
        <strain evidence="7">CCMP1205</strain>
    </source>
</reference>
<accession>A0A7S2T226</accession>
<dbReference type="PANTHER" id="PTHR10783:SF46">
    <property type="entry name" value="PROTEIN ERD1 HOMOLOG 2"/>
    <property type="match status" value="1"/>
</dbReference>
<evidence type="ECO:0000256" key="3">
    <source>
        <dbReference type="ARBA" id="ARBA00022989"/>
    </source>
</evidence>
<feature type="domain" description="EXS" evidence="6">
    <location>
        <begin position="235"/>
        <end position="417"/>
    </location>
</feature>
<keyword evidence="3 5" id="KW-1133">Transmembrane helix</keyword>
<organism evidence="7">
    <name type="scientific">Chloropicon primus</name>
    <dbReference type="NCBI Taxonomy" id="1764295"/>
    <lineage>
        <taxon>Eukaryota</taxon>
        <taxon>Viridiplantae</taxon>
        <taxon>Chlorophyta</taxon>
        <taxon>Chloropicophyceae</taxon>
        <taxon>Chloropicales</taxon>
        <taxon>Chloropicaceae</taxon>
        <taxon>Chloropicon</taxon>
    </lineage>
</organism>
<evidence type="ECO:0000256" key="4">
    <source>
        <dbReference type="ARBA" id="ARBA00023136"/>
    </source>
</evidence>